<dbReference type="EMBL" id="JAJSOF020000029">
    <property type="protein sequence ID" value="KAJ4432608.1"/>
    <property type="molecule type" value="Genomic_DNA"/>
</dbReference>
<organism evidence="2 3">
    <name type="scientific">Periplaneta americana</name>
    <name type="common">American cockroach</name>
    <name type="synonym">Blatta americana</name>
    <dbReference type="NCBI Taxonomy" id="6978"/>
    <lineage>
        <taxon>Eukaryota</taxon>
        <taxon>Metazoa</taxon>
        <taxon>Ecdysozoa</taxon>
        <taxon>Arthropoda</taxon>
        <taxon>Hexapoda</taxon>
        <taxon>Insecta</taxon>
        <taxon>Pterygota</taxon>
        <taxon>Neoptera</taxon>
        <taxon>Polyneoptera</taxon>
        <taxon>Dictyoptera</taxon>
        <taxon>Blattodea</taxon>
        <taxon>Blattoidea</taxon>
        <taxon>Blattidae</taxon>
        <taxon>Blattinae</taxon>
        <taxon>Periplaneta</taxon>
    </lineage>
</organism>
<proteinExistence type="predicted"/>
<gene>
    <name evidence="2" type="ORF">ANN_21231</name>
</gene>
<protein>
    <submittedName>
        <fullName evidence="2">Uncharacterized protein</fullName>
    </submittedName>
</protein>
<keyword evidence="3" id="KW-1185">Reference proteome</keyword>
<reference evidence="2 3" key="1">
    <citation type="journal article" date="2022" name="Allergy">
        <title>Genome assembly and annotation of Periplaneta americana reveal a comprehensive cockroach allergen profile.</title>
        <authorList>
            <person name="Wang L."/>
            <person name="Xiong Q."/>
            <person name="Saelim N."/>
            <person name="Wang L."/>
            <person name="Nong W."/>
            <person name="Wan A.T."/>
            <person name="Shi M."/>
            <person name="Liu X."/>
            <person name="Cao Q."/>
            <person name="Hui J.H.L."/>
            <person name="Sookrung N."/>
            <person name="Leung T.F."/>
            <person name="Tungtrongchitr A."/>
            <person name="Tsui S.K.W."/>
        </authorList>
    </citation>
    <scope>NUCLEOTIDE SEQUENCE [LARGE SCALE GENOMIC DNA]</scope>
    <source>
        <strain evidence="2">PWHHKU_190912</strain>
    </source>
</reference>
<evidence type="ECO:0000313" key="2">
    <source>
        <dbReference type="EMBL" id="KAJ4432608.1"/>
    </source>
</evidence>
<dbReference type="Proteomes" id="UP001148838">
    <property type="component" value="Unassembled WGS sequence"/>
</dbReference>
<evidence type="ECO:0000256" key="1">
    <source>
        <dbReference type="SAM" id="MobiDB-lite"/>
    </source>
</evidence>
<accession>A0ABQ8SF74</accession>
<sequence>MVGLCEGGNEPPGSLKASNCGPDKTGVGTPAGDGNTAQCTGRKGAVQLDEGHVFGPARPSSSEQPAVERNVDSFEELFRLDFFEEHQPCWSTESLSY</sequence>
<comment type="caution">
    <text evidence="2">The sequence shown here is derived from an EMBL/GenBank/DDBJ whole genome shotgun (WGS) entry which is preliminary data.</text>
</comment>
<feature type="region of interest" description="Disordered" evidence="1">
    <location>
        <begin position="1"/>
        <end position="40"/>
    </location>
</feature>
<name>A0ABQ8SF74_PERAM</name>
<evidence type="ECO:0000313" key="3">
    <source>
        <dbReference type="Proteomes" id="UP001148838"/>
    </source>
</evidence>